<keyword evidence="3" id="KW-0067">ATP-binding</keyword>
<name>A0A1L3ZXU3_9SPHN</name>
<evidence type="ECO:0000256" key="1">
    <source>
        <dbReference type="ARBA" id="ARBA00022741"/>
    </source>
</evidence>
<evidence type="ECO:0000256" key="4">
    <source>
        <dbReference type="ARBA" id="ARBA00038058"/>
    </source>
</evidence>
<dbReference type="SMART" id="SM00491">
    <property type="entry name" value="HELICc2"/>
    <property type="match status" value="1"/>
</dbReference>
<dbReference type="Pfam" id="PF13307">
    <property type="entry name" value="Helicase_C_2"/>
    <property type="match status" value="1"/>
</dbReference>
<dbReference type="GO" id="GO:0003678">
    <property type="term" value="F:DNA helicase activity"/>
    <property type="evidence" value="ECO:0007669"/>
    <property type="project" value="TreeGrafter"/>
</dbReference>
<dbReference type="GO" id="GO:0006139">
    <property type="term" value="P:nucleobase-containing compound metabolic process"/>
    <property type="evidence" value="ECO:0007669"/>
    <property type="project" value="InterPro"/>
</dbReference>
<dbReference type="InterPro" id="IPR027417">
    <property type="entry name" value="P-loop_NTPase"/>
</dbReference>
<keyword evidence="2" id="KW-0378">Hydrolase</keyword>
<comment type="similarity">
    <text evidence="4">Belongs to the helicase family. DinG subfamily.</text>
</comment>
<dbReference type="Gene3D" id="3.40.50.300">
    <property type="entry name" value="P-loop containing nucleotide triphosphate hydrolases"/>
    <property type="match status" value="2"/>
</dbReference>
<dbReference type="SUPFAM" id="SSF52540">
    <property type="entry name" value="P-loop containing nucleoside triphosphate hydrolases"/>
    <property type="match status" value="1"/>
</dbReference>
<dbReference type="GO" id="GO:0003676">
    <property type="term" value="F:nucleic acid binding"/>
    <property type="evidence" value="ECO:0007669"/>
    <property type="project" value="InterPro"/>
</dbReference>
<dbReference type="PANTHER" id="PTHR11472:SF34">
    <property type="entry name" value="REGULATOR OF TELOMERE ELONGATION HELICASE 1"/>
    <property type="match status" value="1"/>
</dbReference>
<reference evidence="7" key="1">
    <citation type="submission" date="2016-11" db="EMBL/GenBank/DDBJ databases">
        <title>Complete Genome Sequence of alachlor-degrading Sphingomonas sp. strain JJ-A5.</title>
        <authorList>
            <person name="Lee H."/>
            <person name="Ka J.-O."/>
        </authorList>
    </citation>
    <scope>NUCLEOTIDE SEQUENCE [LARGE SCALE GENOMIC DNA]</scope>
    <source>
        <strain evidence="7">JJ-A5</strain>
    </source>
</reference>
<dbReference type="InterPro" id="IPR014013">
    <property type="entry name" value="Helic_SF1/SF2_ATP-bd_DinG/Rad3"/>
</dbReference>
<feature type="domain" description="Helicase ATP-binding" evidence="5">
    <location>
        <begin position="193"/>
        <end position="461"/>
    </location>
</feature>
<dbReference type="PANTHER" id="PTHR11472">
    <property type="entry name" value="DNA REPAIR DEAD HELICASE RAD3/XP-D SUBFAMILY MEMBER"/>
    <property type="match status" value="1"/>
</dbReference>
<dbReference type="RefSeq" id="WP_072598114.1">
    <property type="nucleotide sequence ID" value="NZ_CP018221.1"/>
</dbReference>
<dbReference type="AlphaFoldDB" id="A0A1L3ZXU3"/>
<dbReference type="Proteomes" id="UP000182063">
    <property type="component" value="Chromosome"/>
</dbReference>
<organism evidence="6 7">
    <name type="scientific">Tardibacter chloracetimidivorans</name>
    <dbReference type="NCBI Taxonomy" id="1921510"/>
    <lineage>
        <taxon>Bacteria</taxon>
        <taxon>Pseudomonadati</taxon>
        <taxon>Pseudomonadota</taxon>
        <taxon>Alphaproteobacteria</taxon>
        <taxon>Sphingomonadales</taxon>
        <taxon>Sphingomonadaceae</taxon>
        <taxon>Tardibacter</taxon>
    </lineage>
</organism>
<dbReference type="InterPro" id="IPR006555">
    <property type="entry name" value="ATP-dep_Helicase_C"/>
</dbReference>
<evidence type="ECO:0000256" key="3">
    <source>
        <dbReference type="ARBA" id="ARBA00022840"/>
    </source>
</evidence>
<dbReference type="EMBL" id="CP018221">
    <property type="protein sequence ID" value="API60447.1"/>
    <property type="molecule type" value="Genomic_DNA"/>
</dbReference>
<keyword evidence="7" id="KW-1185">Reference proteome</keyword>
<dbReference type="OrthoDB" id="9805194at2"/>
<dbReference type="GO" id="GO:0005524">
    <property type="term" value="F:ATP binding"/>
    <property type="evidence" value="ECO:0007669"/>
    <property type="project" value="UniProtKB-KW"/>
</dbReference>
<dbReference type="PROSITE" id="PS51193">
    <property type="entry name" value="HELICASE_ATP_BIND_2"/>
    <property type="match status" value="1"/>
</dbReference>
<sequence>MAAPLPYPALVASHAGNWIAFPGGETRAVGRGEGIARAADTPVILLNAPLTAARLGYPELSGLDLLELYAFIHPARFAVPTAAGMARALGLDPPENDSMAAAFLLRAADALLARLEGDWPEREGAWDSAQALLRTRWPWAQPVLERLKKPNKPERWLFSRLPEWEEGAPRPPARTVALSEADVAERLADLTGDGAEQRPGQRAYAQAAAMAFAPRREAGRPNMVLAEAGTGIGKTLGYLAPASLWAERAGGAVWLSTYTKALQRQLDRETGRLIADPAERARRVVVRKGRENYLCLLNLEEALQGGFQGRALILAHLAARWAAYSRDGDMVGGDMPGWLPSLFRRNGSNALTDRRGECVYAGCPHFRRCFIERASRASEHADLVVANHALVMLLAARGRETGGAPTRLVFDEGHHLFDAADSTFAVALTGQETIELRRWLLGPESRARGRRRGLAARLMDVASYDEQGAAAIEAIIRAARDLPSDGWLARLAEGDPFGPIERLLAEVRGTALARASAQDAGYGIETEVAELDASLVVAAGDAATALEELARPLAALQRRLEAVVEDAPDWLDAPARARIEGALGSLSLRAQTLAAWVALLARLGSAPDPDFVDWLAVDRVEGREYDIGVHRHWLDPARPLARVVLEPAHGALVTSATLKGADGWPSAEARIGAVHLDVEPARFAADSPFDYALNSEVLIVTDIKRGDLAALSGAYSRLIEAAGGGTLGLFTAIQRLKSVYARIADPLARAGLPLYAQHVDPIDTGTLVDIFRDDPHASLLGTDALRDGVDVPGHSLRMVVMEGVPWPRPTVLHGARRAAAGGSAYDDQVVRARLAQAFGRLIRRADDRGVFVLLSAATPSRLLTAFPPGTPVTRLTLDAAIAHVRARLSMTDRLVHHQNEDAE</sequence>
<accession>A0A1L3ZXU3</accession>
<protein>
    <submittedName>
        <fullName evidence="6">Helicase</fullName>
    </submittedName>
</protein>
<keyword evidence="6" id="KW-0347">Helicase</keyword>
<gene>
    <name evidence="6" type="ORF">BSL82_15095</name>
</gene>
<dbReference type="STRING" id="1921510.BSL82_15095"/>
<evidence type="ECO:0000259" key="5">
    <source>
        <dbReference type="PROSITE" id="PS51193"/>
    </source>
</evidence>
<dbReference type="KEGG" id="sphj:BSL82_15095"/>
<evidence type="ECO:0000313" key="7">
    <source>
        <dbReference type="Proteomes" id="UP000182063"/>
    </source>
</evidence>
<dbReference type="InterPro" id="IPR045028">
    <property type="entry name" value="DinG/Rad3-like"/>
</dbReference>
<keyword evidence="1" id="KW-0547">Nucleotide-binding</keyword>
<evidence type="ECO:0000313" key="6">
    <source>
        <dbReference type="EMBL" id="API60447.1"/>
    </source>
</evidence>
<dbReference type="GO" id="GO:0016818">
    <property type="term" value="F:hydrolase activity, acting on acid anhydrides, in phosphorus-containing anhydrides"/>
    <property type="evidence" value="ECO:0007669"/>
    <property type="project" value="InterPro"/>
</dbReference>
<proteinExistence type="inferred from homology"/>
<evidence type="ECO:0000256" key="2">
    <source>
        <dbReference type="ARBA" id="ARBA00022801"/>
    </source>
</evidence>